<reference evidence="3 4" key="1">
    <citation type="submission" date="2018-07" db="EMBL/GenBank/DDBJ databases">
        <authorList>
            <person name="Zhang Y."/>
            <person name="Wang L."/>
            <person name="Ma S."/>
        </authorList>
    </citation>
    <scope>NUCLEOTIDE SEQUENCE [LARGE SCALE GENOMIC DNA]</scope>
    <source>
        <strain evidence="3 4">4-2</strain>
    </source>
</reference>
<keyword evidence="1" id="KW-0472">Membrane</keyword>
<dbReference type="EMBL" id="QOKZ01000002">
    <property type="protein sequence ID" value="RMC36196.1"/>
    <property type="molecule type" value="Genomic_DNA"/>
</dbReference>
<evidence type="ECO:0000313" key="4">
    <source>
        <dbReference type="Proteomes" id="UP000273516"/>
    </source>
</evidence>
<dbReference type="RefSeq" id="WP_122111361.1">
    <property type="nucleotide sequence ID" value="NZ_QOKZ01000002.1"/>
</dbReference>
<keyword evidence="1" id="KW-1133">Transmembrane helix</keyword>
<protein>
    <submittedName>
        <fullName evidence="3">DUF2937 family protein</fullName>
    </submittedName>
</protein>
<keyword evidence="1" id="KW-0812">Transmembrane</keyword>
<feature type="chain" id="PRO_5018179837" evidence="2">
    <location>
        <begin position="25"/>
        <end position="163"/>
    </location>
</feature>
<feature type="transmembrane region" description="Helical" evidence="1">
    <location>
        <begin position="132"/>
        <end position="153"/>
    </location>
</feature>
<dbReference type="Pfam" id="PF11157">
    <property type="entry name" value="DUF2937"/>
    <property type="match status" value="1"/>
</dbReference>
<proteinExistence type="predicted"/>
<evidence type="ECO:0000256" key="1">
    <source>
        <dbReference type="SAM" id="Phobius"/>
    </source>
</evidence>
<name>A0A3M0MEU0_9RHOB</name>
<feature type="signal peptide" evidence="2">
    <location>
        <begin position="1"/>
        <end position="24"/>
    </location>
</feature>
<dbReference type="InterPro" id="IPR022584">
    <property type="entry name" value="DUF2937"/>
</dbReference>
<evidence type="ECO:0000313" key="3">
    <source>
        <dbReference type="EMBL" id="RMC36196.1"/>
    </source>
</evidence>
<organism evidence="3 4">
    <name type="scientific">Paracoccus alkanivorans</name>
    <dbReference type="NCBI Taxonomy" id="2116655"/>
    <lineage>
        <taxon>Bacteria</taxon>
        <taxon>Pseudomonadati</taxon>
        <taxon>Pseudomonadota</taxon>
        <taxon>Alphaproteobacteria</taxon>
        <taxon>Rhodobacterales</taxon>
        <taxon>Paracoccaceae</taxon>
        <taxon>Paracoccus</taxon>
    </lineage>
</organism>
<dbReference type="Proteomes" id="UP000273516">
    <property type="component" value="Unassembled WGS sequence"/>
</dbReference>
<sequence length="163" mass="18047">MIRLLRLSAALASAALLSQFPAFSDQYLQRLGGQVDALSRVAEDFDDSAREVGLTREQALADLSGSGFREAHRADMQQVFVRLERARADLQMLRLADPLERLLLPHRLRDPETLAATWGDFRPALPVTGSGFVAAAIGLVLGWLISGLPGLFFHRRQDPLGWR</sequence>
<dbReference type="AlphaFoldDB" id="A0A3M0MEU0"/>
<comment type="caution">
    <text evidence="3">The sequence shown here is derived from an EMBL/GenBank/DDBJ whole genome shotgun (WGS) entry which is preliminary data.</text>
</comment>
<keyword evidence="2" id="KW-0732">Signal</keyword>
<dbReference type="OrthoDB" id="193051at2"/>
<gene>
    <name evidence="3" type="ORF">C9E81_05735</name>
</gene>
<keyword evidence="4" id="KW-1185">Reference proteome</keyword>
<evidence type="ECO:0000256" key="2">
    <source>
        <dbReference type="SAM" id="SignalP"/>
    </source>
</evidence>
<accession>A0A3M0MEU0</accession>